<sequence length="330" mass="37926">MKTITKLAIFSVLILFPSFVINNINLEHQRQSLITELRYNRAIDTATQDAAKALLTNSTQREETQYETLKKVKINKEEAVQTFFHTLFLNFGVFNDEDGQGVLKNYVPALIIVGYDGYYIYSWDEYTNASGEKELKHVWSPKKPYSYSDIHGNTFAFTLDDYVTVNRNVDQKWFEGFRSEIVLEASVSLLNDSNTFDHVRRTSIVNSIQQDLEYYINKYNNYTKRHGVAYTFTLPLISQEEWNNTINDVGVLAFVQGIPMGEKYYNNYALGGSRVVKRPIYNGIIANGHKYYYSRNACVSSYTTEEVFTTEKDAAANGYIPLDCTVGNRN</sequence>
<dbReference type="OrthoDB" id="1985886at2"/>
<evidence type="ECO:0000313" key="2">
    <source>
        <dbReference type="Proteomes" id="UP000076967"/>
    </source>
</evidence>
<dbReference type="RefSeq" id="WP_068531191.1">
    <property type="nucleotide sequence ID" value="NZ_LVJH01000007.1"/>
</dbReference>
<comment type="caution">
    <text evidence="1">The sequence shown here is derived from an EMBL/GenBank/DDBJ whole genome shotgun (WGS) entry which is preliminary data.</text>
</comment>
<dbReference type="Proteomes" id="UP000076967">
    <property type="component" value="Unassembled WGS sequence"/>
</dbReference>
<accession>A0A162MH11</accession>
<dbReference type="STRING" id="494026.PGLA_07785"/>
<proteinExistence type="predicted"/>
<reference evidence="1 2" key="1">
    <citation type="submission" date="2016-03" db="EMBL/GenBank/DDBJ databases">
        <title>Draft genome sequence of Paenibacillus glacialis DSM 22343.</title>
        <authorList>
            <person name="Shin S.-K."/>
            <person name="Yi H."/>
        </authorList>
    </citation>
    <scope>NUCLEOTIDE SEQUENCE [LARGE SCALE GENOMIC DNA]</scope>
    <source>
        <strain evidence="1 2">DSM 22343</strain>
    </source>
</reference>
<gene>
    <name evidence="1" type="ORF">PGLA_07785</name>
</gene>
<organism evidence="1 2">
    <name type="scientific">Paenibacillus glacialis</name>
    <dbReference type="NCBI Taxonomy" id="494026"/>
    <lineage>
        <taxon>Bacteria</taxon>
        <taxon>Bacillati</taxon>
        <taxon>Bacillota</taxon>
        <taxon>Bacilli</taxon>
        <taxon>Bacillales</taxon>
        <taxon>Paenibacillaceae</taxon>
        <taxon>Paenibacillus</taxon>
    </lineage>
</organism>
<keyword evidence="2" id="KW-1185">Reference proteome</keyword>
<dbReference type="AlphaFoldDB" id="A0A162MH11"/>
<evidence type="ECO:0008006" key="3">
    <source>
        <dbReference type="Google" id="ProtNLM"/>
    </source>
</evidence>
<protein>
    <recommendedName>
        <fullName evidence="3">F0F1-type ATP synthase</fullName>
    </recommendedName>
</protein>
<dbReference type="EMBL" id="LVJH01000007">
    <property type="protein sequence ID" value="OAB44543.1"/>
    <property type="molecule type" value="Genomic_DNA"/>
</dbReference>
<name>A0A162MH11_9BACL</name>
<evidence type="ECO:0000313" key="1">
    <source>
        <dbReference type="EMBL" id="OAB44543.1"/>
    </source>
</evidence>